<dbReference type="AlphaFoldDB" id="A0A1F6G9K8"/>
<protein>
    <submittedName>
        <fullName evidence="1">Uncharacterized protein</fullName>
    </submittedName>
</protein>
<dbReference type="Proteomes" id="UP000178449">
    <property type="component" value="Unassembled WGS sequence"/>
</dbReference>
<proteinExistence type="predicted"/>
<reference evidence="1 2" key="1">
    <citation type="journal article" date="2016" name="Nat. Commun.">
        <title>Thousands of microbial genomes shed light on interconnected biogeochemical processes in an aquifer system.</title>
        <authorList>
            <person name="Anantharaman K."/>
            <person name="Brown C.T."/>
            <person name="Hug L.A."/>
            <person name="Sharon I."/>
            <person name="Castelle C.J."/>
            <person name="Probst A.J."/>
            <person name="Thomas B.C."/>
            <person name="Singh A."/>
            <person name="Wilkins M.J."/>
            <person name="Karaoz U."/>
            <person name="Brodie E.L."/>
            <person name="Williams K.H."/>
            <person name="Hubbard S.S."/>
            <person name="Banfield J.F."/>
        </authorList>
    </citation>
    <scope>NUCLEOTIDE SEQUENCE [LARGE SCALE GENOMIC DNA]</scope>
</reference>
<sequence>MTGINHQPFEIWCINQNFKEFFPNPLVAPANKAPMGITPPALVGRQNAPGRACVHDPKHSIDKKAIVLGDAAPSSFSAGQMRLEFLPNMA</sequence>
<accession>A0A1F6G9K8</accession>
<organism evidence="1 2">
    <name type="scientific">Candidatus Lambdaproteobacteria bacterium RIFOXYD2_FULL_50_16</name>
    <dbReference type="NCBI Taxonomy" id="1817772"/>
    <lineage>
        <taxon>Bacteria</taxon>
        <taxon>Pseudomonadati</taxon>
        <taxon>Pseudomonadota</taxon>
        <taxon>Candidatus Lambdaproteobacteria</taxon>
    </lineage>
</organism>
<comment type="caution">
    <text evidence="1">The sequence shown here is derived from an EMBL/GenBank/DDBJ whole genome shotgun (WGS) entry which is preliminary data.</text>
</comment>
<evidence type="ECO:0000313" key="2">
    <source>
        <dbReference type="Proteomes" id="UP000178449"/>
    </source>
</evidence>
<name>A0A1F6G9K8_9PROT</name>
<gene>
    <name evidence="1" type="ORF">A2527_01000</name>
</gene>
<dbReference type="EMBL" id="MFNE01000034">
    <property type="protein sequence ID" value="OGG94791.1"/>
    <property type="molecule type" value="Genomic_DNA"/>
</dbReference>
<evidence type="ECO:0000313" key="1">
    <source>
        <dbReference type="EMBL" id="OGG94791.1"/>
    </source>
</evidence>